<feature type="domain" description="Protein kinase" evidence="1">
    <location>
        <begin position="1"/>
        <end position="202"/>
    </location>
</feature>
<dbReference type="EMBL" id="AMQM01002144">
    <property type="status" value="NOT_ANNOTATED_CDS"/>
    <property type="molecule type" value="Genomic_DNA"/>
</dbReference>
<dbReference type="EnsemblMetazoa" id="HelroT165681">
    <property type="protein sequence ID" value="HelroP165681"/>
    <property type="gene ID" value="HelroG165681"/>
</dbReference>
<protein>
    <recommendedName>
        <fullName evidence="1">Protein kinase domain-containing protein</fullName>
    </recommendedName>
</protein>
<dbReference type="STRING" id="6412.T1EX59"/>
<dbReference type="KEGG" id="hro:HELRODRAFT_165681"/>
<dbReference type="Proteomes" id="UP000015101">
    <property type="component" value="Unassembled WGS sequence"/>
</dbReference>
<evidence type="ECO:0000313" key="2">
    <source>
        <dbReference type="EMBL" id="ESN91627.1"/>
    </source>
</evidence>
<dbReference type="Gene3D" id="1.10.510.10">
    <property type="entry name" value="Transferase(Phosphotransferase) domain 1"/>
    <property type="match status" value="1"/>
</dbReference>
<dbReference type="EMBL" id="AMQM01002145">
    <property type="status" value="NOT_ANNOTATED_CDS"/>
    <property type="molecule type" value="Genomic_DNA"/>
</dbReference>
<keyword evidence="4" id="KW-1185">Reference proteome</keyword>
<proteinExistence type="predicted"/>
<dbReference type="AlphaFoldDB" id="T1EX59"/>
<dbReference type="Pfam" id="PF00069">
    <property type="entry name" value="Pkinase"/>
    <property type="match status" value="1"/>
</dbReference>
<sequence length="332" mass="38113">MLPYFDKGNFEDLMNIHNKSKEPISEESIKCWLGQSIKIFQYLASKNVVHRCVRPSNFMLDEHHNVYVVDICSEIVEKDIRRRTRGKTVHSPIPEFSGCLTFAAPEIVVRNSSHDTASDFWSLGGVFLGLMTCHKKTCEEYGSYLIEFKKVMQDDLLREIIEEEARKEEIILNGVLVPLDLNQPFEYYTRYMLRHYKSRSFFAFDSNSLCDFLVYLVHHLGSLEICEIGMKVIGVQVYGCRCQNMSQTLNDLKCSEILMHMLDNFAGDLPIITLVLQSMWPMLIFDANVQDFYEQGACSKVASIIKMHYDQAEVFEAASMVVFGLSLSGSLI</sequence>
<name>T1EX59_HELRO</name>
<accession>T1EX59</accession>
<gene>
    <name evidence="3" type="primary">20201159</name>
    <name evidence="2" type="ORF">HELRODRAFT_165681</name>
</gene>
<dbReference type="PANTHER" id="PTHR24362">
    <property type="entry name" value="SERINE/THREONINE-PROTEIN KINASE NEK"/>
    <property type="match status" value="1"/>
</dbReference>
<dbReference type="PROSITE" id="PS50011">
    <property type="entry name" value="PROTEIN_KINASE_DOM"/>
    <property type="match status" value="1"/>
</dbReference>
<dbReference type="RefSeq" id="XP_009030454.1">
    <property type="nucleotide sequence ID" value="XM_009032206.1"/>
</dbReference>
<reference evidence="4" key="1">
    <citation type="submission" date="2012-12" db="EMBL/GenBank/DDBJ databases">
        <authorList>
            <person name="Hellsten U."/>
            <person name="Grimwood J."/>
            <person name="Chapman J.A."/>
            <person name="Shapiro H."/>
            <person name="Aerts A."/>
            <person name="Otillar R.P."/>
            <person name="Terry A.Y."/>
            <person name="Boore J.L."/>
            <person name="Simakov O."/>
            <person name="Marletaz F."/>
            <person name="Cho S.-J."/>
            <person name="Edsinger-Gonzales E."/>
            <person name="Havlak P."/>
            <person name="Kuo D.-H."/>
            <person name="Larsson T."/>
            <person name="Lv J."/>
            <person name="Arendt D."/>
            <person name="Savage R."/>
            <person name="Osoegawa K."/>
            <person name="de Jong P."/>
            <person name="Lindberg D.R."/>
            <person name="Seaver E.C."/>
            <person name="Weisblat D.A."/>
            <person name="Putnam N.H."/>
            <person name="Grigoriev I.V."/>
            <person name="Rokhsar D.S."/>
        </authorList>
    </citation>
    <scope>NUCLEOTIDE SEQUENCE</scope>
</reference>
<reference evidence="3" key="3">
    <citation type="submission" date="2015-06" db="UniProtKB">
        <authorList>
            <consortium name="EnsemblMetazoa"/>
        </authorList>
    </citation>
    <scope>IDENTIFICATION</scope>
</reference>
<dbReference type="EMBL" id="KB097700">
    <property type="protein sequence ID" value="ESN91627.1"/>
    <property type="molecule type" value="Genomic_DNA"/>
</dbReference>
<organism evidence="3 4">
    <name type="scientific">Helobdella robusta</name>
    <name type="common">Californian leech</name>
    <dbReference type="NCBI Taxonomy" id="6412"/>
    <lineage>
        <taxon>Eukaryota</taxon>
        <taxon>Metazoa</taxon>
        <taxon>Spiralia</taxon>
        <taxon>Lophotrochozoa</taxon>
        <taxon>Annelida</taxon>
        <taxon>Clitellata</taxon>
        <taxon>Hirudinea</taxon>
        <taxon>Rhynchobdellida</taxon>
        <taxon>Glossiphoniidae</taxon>
        <taxon>Helobdella</taxon>
    </lineage>
</organism>
<evidence type="ECO:0000313" key="4">
    <source>
        <dbReference type="Proteomes" id="UP000015101"/>
    </source>
</evidence>
<dbReference type="HOGENOM" id="CLU_837522_0_0_1"/>
<evidence type="ECO:0000313" key="3">
    <source>
        <dbReference type="EnsemblMetazoa" id="HelroP165681"/>
    </source>
</evidence>
<dbReference type="InterPro" id="IPR000719">
    <property type="entry name" value="Prot_kinase_dom"/>
</dbReference>
<dbReference type="InterPro" id="IPR011009">
    <property type="entry name" value="Kinase-like_dom_sf"/>
</dbReference>
<dbReference type="GeneID" id="20201159"/>
<evidence type="ECO:0000259" key="1">
    <source>
        <dbReference type="PROSITE" id="PS50011"/>
    </source>
</evidence>
<reference evidence="2 4" key="2">
    <citation type="journal article" date="2013" name="Nature">
        <title>Insights into bilaterian evolution from three spiralian genomes.</title>
        <authorList>
            <person name="Simakov O."/>
            <person name="Marletaz F."/>
            <person name="Cho S.J."/>
            <person name="Edsinger-Gonzales E."/>
            <person name="Havlak P."/>
            <person name="Hellsten U."/>
            <person name="Kuo D.H."/>
            <person name="Larsson T."/>
            <person name="Lv J."/>
            <person name="Arendt D."/>
            <person name="Savage R."/>
            <person name="Osoegawa K."/>
            <person name="de Jong P."/>
            <person name="Grimwood J."/>
            <person name="Chapman J.A."/>
            <person name="Shapiro H."/>
            <person name="Aerts A."/>
            <person name="Otillar R.P."/>
            <person name="Terry A.Y."/>
            <person name="Boore J.L."/>
            <person name="Grigoriev I.V."/>
            <person name="Lindberg D.R."/>
            <person name="Seaver E.C."/>
            <person name="Weisblat D.A."/>
            <person name="Putnam N.H."/>
            <person name="Rokhsar D.S."/>
        </authorList>
    </citation>
    <scope>NUCLEOTIDE SEQUENCE</scope>
</reference>
<dbReference type="CTD" id="20201159"/>
<dbReference type="SUPFAM" id="SSF56112">
    <property type="entry name" value="Protein kinase-like (PK-like)"/>
    <property type="match status" value="1"/>
</dbReference>
<dbReference type="GO" id="GO:0005524">
    <property type="term" value="F:ATP binding"/>
    <property type="evidence" value="ECO:0007669"/>
    <property type="project" value="InterPro"/>
</dbReference>
<dbReference type="SMART" id="SM00220">
    <property type="entry name" value="S_TKc"/>
    <property type="match status" value="1"/>
</dbReference>
<dbReference type="PANTHER" id="PTHR24362:SF309">
    <property type="entry name" value="PROTEIN KINASE DOMAIN-CONTAINING PROTEIN"/>
    <property type="match status" value="1"/>
</dbReference>
<dbReference type="GO" id="GO:0004672">
    <property type="term" value="F:protein kinase activity"/>
    <property type="evidence" value="ECO:0007669"/>
    <property type="project" value="InterPro"/>
</dbReference>
<dbReference type="InParanoid" id="T1EX59"/>